<dbReference type="PANTHER" id="PTHR30250:SF11">
    <property type="entry name" value="O-ANTIGEN TRANSPORTER-RELATED"/>
    <property type="match status" value="1"/>
</dbReference>
<feature type="transmembrane region" description="Helical" evidence="6">
    <location>
        <begin position="311"/>
        <end position="332"/>
    </location>
</feature>
<evidence type="ECO:0000313" key="10">
    <source>
        <dbReference type="Proteomes" id="UP000094067"/>
    </source>
</evidence>
<feature type="transmembrane region" description="Helical" evidence="6">
    <location>
        <begin position="406"/>
        <end position="435"/>
    </location>
</feature>
<dbReference type="InterPro" id="IPR050833">
    <property type="entry name" value="Poly_Biosynth_Transport"/>
</dbReference>
<feature type="transmembrane region" description="Helical" evidence="6">
    <location>
        <begin position="46"/>
        <end position="66"/>
    </location>
</feature>
<feature type="transmembrane region" description="Helical" evidence="6">
    <location>
        <begin position="169"/>
        <end position="189"/>
    </location>
</feature>
<evidence type="ECO:0000313" key="7">
    <source>
        <dbReference type="EMBL" id="ODM06697.1"/>
    </source>
</evidence>
<organism evidence="8 11">
    <name type="scientific">Eisenbergiella tayi</name>
    <dbReference type="NCBI Taxonomy" id="1432052"/>
    <lineage>
        <taxon>Bacteria</taxon>
        <taxon>Bacillati</taxon>
        <taxon>Bacillota</taxon>
        <taxon>Clostridia</taxon>
        <taxon>Lachnospirales</taxon>
        <taxon>Lachnospiraceae</taxon>
        <taxon>Eisenbergiella</taxon>
    </lineage>
</organism>
<evidence type="ECO:0000256" key="2">
    <source>
        <dbReference type="ARBA" id="ARBA00022475"/>
    </source>
</evidence>
<comment type="caution">
    <text evidence="8">The sequence shown here is derived from an EMBL/GenBank/DDBJ whole genome shotgun (WGS) entry which is preliminary data.</text>
</comment>
<reference evidence="9 12" key="2">
    <citation type="submission" date="2016-08" db="EMBL/GenBank/DDBJ databases">
        <title>Characterization of Isolates of Eisenbergiella tayi Derived from Blood Cultures, Using Whole Genome Sequencing.</title>
        <authorList>
            <person name="Bernier A.-M."/>
            <person name="Burdz T."/>
            <person name="Wiebe D."/>
            <person name="Bernard K."/>
        </authorList>
    </citation>
    <scope>NUCLEOTIDE SEQUENCE [LARGE SCALE GENOMIC DNA]</scope>
    <source>
        <strain evidence="9 12">NML120146</strain>
    </source>
</reference>
<feature type="transmembrane region" description="Helical" evidence="6">
    <location>
        <begin position="377"/>
        <end position="394"/>
    </location>
</feature>
<dbReference type="EMBL" id="MEHA01000001">
    <property type="protein sequence ID" value="ODR55787.1"/>
    <property type="molecule type" value="Genomic_DNA"/>
</dbReference>
<feature type="transmembrane region" description="Helical" evidence="6">
    <location>
        <begin position="143"/>
        <end position="163"/>
    </location>
</feature>
<dbReference type="Proteomes" id="UP000094869">
    <property type="component" value="Unassembled WGS sequence"/>
</dbReference>
<keyword evidence="4 6" id="KW-1133">Transmembrane helix</keyword>
<feature type="transmembrane region" description="Helical" evidence="6">
    <location>
        <begin position="353"/>
        <end position="371"/>
    </location>
</feature>
<evidence type="ECO:0000313" key="9">
    <source>
        <dbReference type="EMBL" id="ODR60003.1"/>
    </source>
</evidence>
<dbReference type="RefSeq" id="WP_069152539.1">
    <property type="nucleotide sequence ID" value="NZ_JAQCZP010000014.1"/>
</dbReference>
<protein>
    <submittedName>
        <fullName evidence="7">Polysaccharide biosynthesis protein</fullName>
    </submittedName>
</protein>
<evidence type="ECO:0000256" key="4">
    <source>
        <dbReference type="ARBA" id="ARBA00022989"/>
    </source>
</evidence>
<keyword evidence="5 6" id="KW-0472">Membrane</keyword>
<dbReference type="EMBL" id="MEHD01000013">
    <property type="protein sequence ID" value="ODR60003.1"/>
    <property type="molecule type" value="Genomic_DNA"/>
</dbReference>
<proteinExistence type="predicted"/>
<reference evidence="7 10" key="1">
    <citation type="submission" date="2016-07" db="EMBL/GenBank/DDBJ databases">
        <title>Characterization of isolates of Eisenbergiella tayi derived from blood cultures, using whole genome sequencing.</title>
        <authorList>
            <person name="Burdz T."/>
            <person name="Wiebe D."/>
            <person name="Huynh C."/>
            <person name="Bernard K."/>
        </authorList>
    </citation>
    <scope>NUCLEOTIDE SEQUENCE [LARGE SCALE GENOMIC DNA]</scope>
    <source>
        <strain evidence="7 10">NML 110608</strain>
    </source>
</reference>
<evidence type="ECO:0000256" key="5">
    <source>
        <dbReference type="ARBA" id="ARBA00023136"/>
    </source>
</evidence>
<reference evidence="8 11" key="3">
    <citation type="submission" date="2016-08" db="EMBL/GenBank/DDBJ databases">
        <authorList>
            <person name="Seilhamer J.J."/>
        </authorList>
    </citation>
    <scope>NUCLEOTIDE SEQUENCE [LARGE SCALE GENOMIC DNA]</scope>
    <source>
        <strain evidence="8 11">NML150140-1</strain>
    </source>
</reference>
<keyword evidence="12" id="KW-1185">Reference proteome</keyword>
<sequence length="466" mass="52992">MEKNKFSSGVITVLIANIINLGFSILTSFLLPKFLSVETYATIKTFQLYVGYVGLLHLGYVDGMYIKNGGKKLSELSSENLSTSISTLRVIETILMAALIMLAVLIQDIVFIAFVLAIIPLNMSAYFQNLFSAVGEFKKYSSLVKATTFVAFAMNIFLVFVIRTDVACYYLAAYIVGDYCIWIILEFTVRKLCKTKFFRGFDLSELIENIKNGMLLTLGNLSSFLFTGMDRWFVKFFLPTADFAQYSFAVSIEHFVNATITPISVTLYNYFCHETNIVKIRKIRNYITIFSAAVVSVGFPAKFILENFLQSYISANSIIFLLFSAQIFYFPIKSVFVNLYKAQKKQKQYFAKLVIAIIAGFIFNTICYIFLRSKEAMAVGTVLAAIFWWAISLPDFKEIAYKPNELIFMFVELLVFNVCGFFLNSITGFLVYIIFTILMSVLLQKEDTLELLDIGYSLVFSKLKRS</sequence>
<dbReference type="PANTHER" id="PTHR30250">
    <property type="entry name" value="PST FAMILY PREDICTED COLANIC ACID TRANSPORTER"/>
    <property type="match status" value="1"/>
</dbReference>
<dbReference type="Proteomes" id="UP000094271">
    <property type="component" value="Unassembled WGS sequence"/>
</dbReference>
<feature type="transmembrane region" description="Helical" evidence="6">
    <location>
        <begin position="286"/>
        <end position="305"/>
    </location>
</feature>
<dbReference type="EMBL" id="MCGH01000002">
    <property type="protein sequence ID" value="ODM06697.1"/>
    <property type="molecule type" value="Genomic_DNA"/>
</dbReference>
<dbReference type="OrthoDB" id="385011at2"/>
<evidence type="ECO:0000256" key="1">
    <source>
        <dbReference type="ARBA" id="ARBA00004651"/>
    </source>
</evidence>
<feature type="transmembrane region" description="Helical" evidence="6">
    <location>
        <begin position="12"/>
        <end position="31"/>
    </location>
</feature>
<dbReference type="Proteomes" id="UP000094067">
    <property type="component" value="Unassembled WGS sequence"/>
</dbReference>
<evidence type="ECO:0000256" key="6">
    <source>
        <dbReference type="SAM" id="Phobius"/>
    </source>
</evidence>
<keyword evidence="3 6" id="KW-0812">Transmembrane</keyword>
<name>A0A1E3UPA3_9FIRM</name>
<evidence type="ECO:0000256" key="3">
    <source>
        <dbReference type="ARBA" id="ARBA00022692"/>
    </source>
</evidence>
<evidence type="ECO:0000313" key="11">
    <source>
        <dbReference type="Proteomes" id="UP000094271"/>
    </source>
</evidence>
<gene>
    <name evidence="8" type="ORF">BEI59_01085</name>
    <name evidence="7" type="ORF">BEI61_02587</name>
    <name evidence="9" type="ORF">BEI63_05640</name>
</gene>
<dbReference type="AlphaFoldDB" id="A0A1E3UPA3"/>
<evidence type="ECO:0000313" key="12">
    <source>
        <dbReference type="Proteomes" id="UP000094869"/>
    </source>
</evidence>
<comment type="subcellular location">
    <subcellularLocation>
        <location evidence="1">Cell membrane</location>
        <topology evidence="1">Multi-pass membrane protein</topology>
    </subcellularLocation>
</comment>
<accession>A0A1E3UPA3</accession>
<dbReference type="GO" id="GO:0005886">
    <property type="term" value="C:plasma membrane"/>
    <property type="evidence" value="ECO:0007669"/>
    <property type="project" value="UniProtKB-SubCell"/>
</dbReference>
<evidence type="ECO:0000313" key="8">
    <source>
        <dbReference type="EMBL" id="ODR55787.1"/>
    </source>
</evidence>
<keyword evidence="2" id="KW-1003">Cell membrane</keyword>